<reference evidence="2" key="1">
    <citation type="submission" date="2014-07" db="EMBL/GenBank/DDBJ databases">
        <authorList>
            <person name="Martin A.A"/>
            <person name="De Silva N."/>
        </authorList>
    </citation>
    <scope>NUCLEOTIDE SEQUENCE</scope>
</reference>
<dbReference type="InterPro" id="IPR036397">
    <property type="entry name" value="RNaseH_sf"/>
</dbReference>
<dbReference type="GO" id="GO:0000014">
    <property type="term" value="F:single-stranded DNA endodeoxyribonuclease activity"/>
    <property type="evidence" value="ECO:0007669"/>
    <property type="project" value="TreeGrafter"/>
</dbReference>
<dbReference type="InterPro" id="IPR001888">
    <property type="entry name" value="Transposase_1"/>
</dbReference>
<dbReference type="InterPro" id="IPR052709">
    <property type="entry name" value="Transposase-MT_Hybrid"/>
</dbReference>
<sequence length="345" mass="40390">MPSINKIRIIFPYEFKRWTNASKTAQSINEAFGENLVSRATAKRWFKKLKEGDESLENEERGRPDLVVENEEQKRVVEANPRQTVREISGALKVSKSSVSRHFQQIEKTKKIDQWILHELTEKQKMCRLETCSSLLFRNKNDSFFGHEHPKQFPKPQLTAKKVLVTVWWSCEGLLYYKFLKYGETINFELYCQLLDKVYQKLFQKRPFLVNRKGPIFLHDNARPHISKITLQKLSELKYETLSHPPYSPDLAPTDFYFFKQLDQFLKEKVFKNEEAIKSAFEDFIDSRDGSFYSNGINKTSLVPVLAHTLTFIKLMIVKSEGEDLEEIDLPLAPVPSSRPKMKDE</sequence>
<dbReference type="PANTHER" id="PTHR46060">
    <property type="entry name" value="MARINER MOS1 TRANSPOSASE-LIKE PROTEIN"/>
    <property type="match status" value="1"/>
</dbReference>
<feature type="domain" description="Mos1 transposase HTH" evidence="1">
    <location>
        <begin position="6"/>
        <end position="53"/>
    </location>
</feature>
<dbReference type="AlphaFoldDB" id="A0A0K0FGH8"/>
<dbReference type="Gene3D" id="1.10.10.1450">
    <property type="match status" value="1"/>
</dbReference>
<dbReference type="GO" id="GO:0000793">
    <property type="term" value="C:condensed chromosome"/>
    <property type="evidence" value="ECO:0007669"/>
    <property type="project" value="TreeGrafter"/>
</dbReference>
<dbReference type="GO" id="GO:0005634">
    <property type="term" value="C:nucleus"/>
    <property type="evidence" value="ECO:0007669"/>
    <property type="project" value="TreeGrafter"/>
</dbReference>
<evidence type="ECO:0000259" key="1">
    <source>
        <dbReference type="Pfam" id="PF17906"/>
    </source>
</evidence>
<dbReference type="Pfam" id="PF17906">
    <property type="entry name" value="HTH_48"/>
    <property type="match status" value="1"/>
</dbReference>
<dbReference type="GO" id="GO:0003697">
    <property type="term" value="F:single-stranded DNA binding"/>
    <property type="evidence" value="ECO:0007669"/>
    <property type="project" value="TreeGrafter"/>
</dbReference>
<dbReference type="GO" id="GO:0035861">
    <property type="term" value="C:site of double-strand break"/>
    <property type="evidence" value="ECO:0007669"/>
    <property type="project" value="TreeGrafter"/>
</dbReference>
<dbReference type="Proteomes" id="UP000035680">
    <property type="component" value="Unassembled WGS sequence"/>
</dbReference>
<dbReference type="GO" id="GO:0000729">
    <property type="term" value="P:DNA double-strand break processing"/>
    <property type="evidence" value="ECO:0007669"/>
    <property type="project" value="TreeGrafter"/>
</dbReference>
<reference evidence="3" key="2">
    <citation type="submission" date="2015-08" db="UniProtKB">
        <authorList>
            <consortium name="WormBaseParasite"/>
        </authorList>
    </citation>
    <scope>IDENTIFICATION</scope>
</reference>
<dbReference type="GO" id="GO:0003690">
    <property type="term" value="F:double-stranded DNA binding"/>
    <property type="evidence" value="ECO:0007669"/>
    <property type="project" value="TreeGrafter"/>
</dbReference>
<evidence type="ECO:0000313" key="2">
    <source>
        <dbReference type="Proteomes" id="UP000035680"/>
    </source>
</evidence>
<name>A0A0K0FGH8_STRVS</name>
<proteinExistence type="predicted"/>
<dbReference type="Pfam" id="PF01359">
    <property type="entry name" value="Transposase_1"/>
    <property type="match status" value="1"/>
</dbReference>
<accession>A0A0K0FGH8</accession>
<evidence type="ECO:0000313" key="3">
    <source>
        <dbReference type="WBParaSite" id="SVE_0798000.1"/>
    </source>
</evidence>
<dbReference type="Gene3D" id="3.30.420.10">
    <property type="entry name" value="Ribonuclease H-like superfamily/Ribonuclease H"/>
    <property type="match status" value="1"/>
</dbReference>
<dbReference type="GO" id="GO:0046975">
    <property type="term" value="F:histone H3K36 methyltransferase activity"/>
    <property type="evidence" value="ECO:0007669"/>
    <property type="project" value="TreeGrafter"/>
</dbReference>
<dbReference type="GO" id="GO:0015074">
    <property type="term" value="P:DNA integration"/>
    <property type="evidence" value="ECO:0007669"/>
    <property type="project" value="TreeGrafter"/>
</dbReference>
<protein>
    <submittedName>
        <fullName evidence="3">Histone-lysine N-methyltransferase SETMAR (inferred by orthology to a human protein)</fullName>
    </submittedName>
</protein>
<dbReference type="GO" id="GO:0042800">
    <property type="term" value="F:histone H3K4 methyltransferase activity"/>
    <property type="evidence" value="ECO:0007669"/>
    <property type="project" value="TreeGrafter"/>
</dbReference>
<dbReference type="InterPro" id="IPR041426">
    <property type="entry name" value="Mos1_HTH"/>
</dbReference>
<dbReference type="STRING" id="75913.A0A0K0FGH8"/>
<organism evidence="2 3">
    <name type="scientific">Strongyloides venezuelensis</name>
    <name type="common">Threadworm</name>
    <dbReference type="NCBI Taxonomy" id="75913"/>
    <lineage>
        <taxon>Eukaryota</taxon>
        <taxon>Metazoa</taxon>
        <taxon>Ecdysozoa</taxon>
        <taxon>Nematoda</taxon>
        <taxon>Chromadorea</taxon>
        <taxon>Rhabditida</taxon>
        <taxon>Tylenchina</taxon>
        <taxon>Panagrolaimomorpha</taxon>
        <taxon>Strongyloidoidea</taxon>
        <taxon>Strongyloididae</taxon>
        <taxon>Strongyloides</taxon>
    </lineage>
</organism>
<dbReference type="WBParaSite" id="SVE_0798000.1">
    <property type="protein sequence ID" value="SVE_0798000.1"/>
    <property type="gene ID" value="SVE_0798000"/>
</dbReference>
<dbReference type="GO" id="GO:0044547">
    <property type="term" value="F:DNA topoisomerase binding"/>
    <property type="evidence" value="ECO:0007669"/>
    <property type="project" value="TreeGrafter"/>
</dbReference>
<keyword evidence="2" id="KW-1185">Reference proteome</keyword>
<dbReference type="GO" id="GO:0006303">
    <property type="term" value="P:double-strand break repair via nonhomologous end joining"/>
    <property type="evidence" value="ECO:0007669"/>
    <property type="project" value="TreeGrafter"/>
</dbReference>
<dbReference type="GO" id="GO:0031297">
    <property type="term" value="P:replication fork processing"/>
    <property type="evidence" value="ECO:0007669"/>
    <property type="project" value="TreeGrafter"/>
</dbReference>
<dbReference type="GO" id="GO:0044774">
    <property type="term" value="P:mitotic DNA integrity checkpoint signaling"/>
    <property type="evidence" value="ECO:0007669"/>
    <property type="project" value="TreeGrafter"/>
</dbReference>
<dbReference type="PANTHER" id="PTHR46060:SF2">
    <property type="entry name" value="HISTONE-LYSINE N-METHYLTRANSFERASE SETMAR"/>
    <property type="match status" value="1"/>
</dbReference>